<feature type="region of interest" description="Disordered" evidence="1">
    <location>
        <begin position="43"/>
        <end position="156"/>
    </location>
</feature>
<proteinExistence type="predicted"/>
<feature type="compositionally biased region" description="Polar residues" evidence="1">
    <location>
        <begin position="106"/>
        <end position="143"/>
    </location>
</feature>
<dbReference type="RefSeq" id="XP_002849555.1">
    <property type="nucleotide sequence ID" value="XM_002849509.1"/>
</dbReference>
<reference evidence="3" key="1">
    <citation type="journal article" date="2012" name="MBio">
        <title>Comparative genome analysis of Trichophyton rubrum and related dermatophytes reveals candidate genes involved in infection.</title>
        <authorList>
            <person name="Martinez D.A."/>
            <person name="Oliver B.G."/>
            <person name="Graeser Y."/>
            <person name="Goldberg J.M."/>
            <person name="Li W."/>
            <person name="Martinez-Rossi N.M."/>
            <person name="Monod M."/>
            <person name="Shelest E."/>
            <person name="Barton R.C."/>
            <person name="Birch E."/>
            <person name="Brakhage A.A."/>
            <person name="Chen Z."/>
            <person name="Gurr S.J."/>
            <person name="Heiman D."/>
            <person name="Heitman J."/>
            <person name="Kosti I."/>
            <person name="Rossi A."/>
            <person name="Saif S."/>
            <person name="Samalova M."/>
            <person name="Saunders C.W."/>
            <person name="Shea T."/>
            <person name="Summerbell R.C."/>
            <person name="Xu J."/>
            <person name="Young S."/>
            <person name="Zeng Q."/>
            <person name="Birren B.W."/>
            <person name="Cuomo C.A."/>
            <person name="White T.C."/>
        </authorList>
    </citation>
    <scope>NUCLEOTIDE SEQUENCE [LARGE SCALE GENOMIC DNA]</scope>
    <source>
        <strain evidence="3">ATCC MYA-4605 / CBS 113480</strain>
    </source>
</reference>
<gene>
    <name evidence="2" type="ORF">MCYG_02489</name>
</gene>
<dbReference type="STRING" id="554155.C5FFY5"/>
<dbReference type="OMA" id="YDNTLRW"/>
<dbReference type="Proteomes" id="UP000002035">
    <property type="component" value="Unassembled WGS sequence"/>
</dbReference>
<keyword evidence="3" id="KW-1185">Reference proteome</keyword>
<dbReference type="GeneID" id="9222525"/>
<evidence type="ECO:0000256" key="1">
    <source>
        <dbReference type="SAM" id="MobiDB-lite"/>
    </source>
</evidence>
<feature type="compositionally biased region" description="Polar residues" evidence="1">
    <location>
        <begin position="43"/>
        <end position="56"/>
    </location>
</feature>
<feature type="compositionally biased region" description="Basic residues" evidence="1">
    <location>
        <begin position="10"/>
        <end position="19"/>
    </location>
</feature>
<name>C5FFY5_ARTOC</name>
<dbReference type="HOGENOM" id="CLU_097209_0_0_1"/>
<dbReference type="AlphaFoldDB" id="C5FFY5"/>
<dbReference type="VEuPathDB" id="FungiDB:MCYG_02489"/>
<evidence type="ECO:0000313" key="3">
    <source>
        <dbReference type="Proteomes" id="UP000002035"/>
    </source>
</evidence>
<evidence type="ECO:0000313" key="2">
    <source>
        <dbReference type="EMBL" id="EEQ29670.1"/>
    </source>
</evidence>
<sequence length="199" mass="21873">MAIDETPQHLHSRTRKRFKNDRPDEQAVYDNTLRWLFSAQKQAENNDFYTETTTPSGDGLDNVEEDTSLEDDTMTALPKPDPSQRTLHHFFRPASAPARVSSSGSDTTRPNTDTNSSLSTPANMVSQTPSFASTWSGNASLSPNPGPGAGTGESEDVDMDREVQTFTASATALTPAYQQRSWMDGKDFTHPAACYYLLS</sequence>
<dbReference type="OrthoDB" id="5336357at2759"/>
<accession>C5FFY5</accession>
<feature type="compositionally biased region" description="Acidic residues" evidence="1">
    <location>
        <begin position="61"/>
        <end position="73"/>
    </location>
</feature>
<protein>
    <submittedName>
        <fullName evidence="2">Uncharacterized protein</fullName>
    </submittedName>
</protein>
<feature type="region of interest" description="Disordered" evidence="1">
    <location>
        <begin position="1"/>
        <end position="25"/>
    </location>
</feature>
<feature type="compositionally biased region" description="Low complexity" evidence="1">
    <location>
        <begin position="92"/>
        <end position="105"/>
    </location>
</feature>
<dbReference type="eggNOG" id="ENOG502SFSH">
    <property type="taxonomic scope" value="Eukaryota"/>
</dbReference>
<dbReference type="EMBL" id="DS995702">
    <property type="protein sequence ID" value="EEQ29670.1"/>
    <property type="molecule type" value="Genomic_DNA"/>
</dbReference>
<organism evidence="2 3">
    <name type="scientific">Arthroderma otae (strain ATCC MYA-4605 / CBS 113480)</name>
    <name type="common">Microsporum canis</name>
    <dbReference type="NCBI Taxonomy" id="554155"/>
    <lineage>
        <taxon>Eukaryota</taxon>
        <taxon>Fungi</taxon>
        <taxon>Dikarya</taxon>
        <taxon>Ascomycota</taxon>
        <taxon>Pezizomycotina</taxon>
        <taxon>Eurotiomycetes</taxon>
        <taxon>Eurotiomycetidae</taxon>
        <taxon>Onygenales</taxon>
        <taxon>Arthrodermataceae</taxon>
        <taxon>Microsporum</taxon>
    </lineage>
</organism>